<keyword evidence="1" id="KW-0479">Metal-binding</keyword>
<evidence type="ECO:0000256" key="2">
    <source>
        <dbReference type="ARBA" id="ARBA00023239"/>
    </source>
</evidence>
<proteinExistence type="predicted"/>
<accession>A0A347ZQY4</accession>
<organism evidence="4 5">
    <name type="scientific">Pelolinea submarina</name>
    <dbReference type="NCBI Taxonomy" id="913107"/>
    <lineage>
        <taxon>Bacteria</taxon>
        <taxon>Bacillati</taxon>
        <taxon>Chloroflexota</taxon>
        <taxon>Anaerolineae</taxon>
        <taxon>Anaerolineales</taxon>
        <taxon>Anaerolineaceae</taxon>
        <taxon>Pelolinea</taxon>
    </lineage>
</organism>
<keyword evidence="5" id="KW-1185">Reference proteome</keyword>
<dbReference type="SMART" id="SM01007">
    <property type="entry name" value="Aldolase_II"/>
    <property type="match status" value="1"/>
</dbReference>
<sequence>MKKISERLTIPELIIYVAKFMFERELTDIAGGNISAVDGDTVYMTPTLAGNQWHWDIGADDVVVGSLSNIDEMKKNPRFSREGLSHLAIYKAYPFVGAVIHAHPKYILPFTANNTPIPPVLNSSKSFGTLQYHAEAPAYSQEQADLIVGMLKDNQDQMKTKAAAVLMPRHGVILGSPDLITALDCLQRMNTNAFSVMAQKWIS</sequence>
<dbReference type="GO" id="GO:0046872">
    <property type="term" value="F:metal ion binding"/>
    <property type="evidence" value="ECO:0007669"/>
    <property type="project" value="UniProtKB-KW"/>
</dbReference>
<dbReference type="AlphaFoldDB" id="A0A347ZQY4"/>
<dbReference type="Proteomes" id="UP000256388">
    <property type="component" value="Unassembled WGS sequence"/>
</dbReference>
<dbReference type="RefSeq" id="WP_116224846.1">
    <property type="nucleotide sequence ID" value="NZ_AP018437.1"/>
</dbReference>
<feature type="domain" description="Class II aldolase/adducin N-terminal" evidence="3">
    <location>
        <begin position="12"/>
        <end position="197"/>
    </location>
</feature>
<evidence type="ECO:0000259" key="3">
    <source>
        <dbReference type="SMART" id="SM01007"/>
    </source>
</evidence>
<evidence type="ECO:0000313" key="5">
    <source>
        <dbReference type="Proteomes" id="UP000256388"/>
    </source>
</evidence>
<dbReference type="InterPro" id="IPR001303">
    <property type="entry name" value="Aldolase_II/adducin_N"/>
</dbReference>
<dbReference type="Pfam" id="PF00596">
    <property type="entry name" value="Aldolase_II"/>
    <property type="match status" value="1"/>
</dbReference>
<comment type="caution">
    <text evidence="4">The sequence shown here is derived from an EMBL/GenBank/DDBJ whole genome shotgun (WGS) entry which is preliminary data.</text>
</comment>
<dbReference type="Gene3D" id="3.40.225.10">
    <property type="entry name" value="Class II aldolase/adducin N-terminal domain"/>
    <property type="match status" value="1"/>
</dbReference>
<dbReference type="GO" id="GO:0016832">
    <property type="term" value="F:aldehyde-lyase activity"/>
    <property type="evidence" value="ECO:0007669"/>
    <property type="project" value="TreeGrafter"/>
</dbReference>
<protein>
    <submittedName>
        <fullName evidence="4">L-fuculose-phosphate aldolase</fullName>
    </submittedName>
</protein>
<evidence type="ECO:0000313" key="4">
    <source>
        <dbReference type="EMBL" id="REG11731.1"/>
    </source>
</evidence>
<dbReference type="PANTHER" id="PTHR22789">
    <property type="entry name" value="FUCULOSE PHOSPHATE ALDOLASE"/>
    <property type="match status" value="1"/>
</dbReference>
<dbReference type="GO" id="GO:0005829">
    <property type="term" value="C:cytosol"/>
    <property type="evidence" value="ECO:0007669"/>
    <property type="project" value="TreeGrafter"/>
</dbReference>
<keyword evidence="2" id="KW-0456">Lyase</keyword>
<gene>
    <name evidence="4" type="ORF">DFR64_1623</name>
</gene>
<dbReference type="GO" id="GO:0019323">
    <property type="term" value="P:pentose catabolic process"/>
    <property type="evidence" value="ECO:0007669"/>
    <property type="project" value="TreeGrafter"/>
</dbReference>
<name>A0A347ZQY4_9CHLR</name>
<reference evidence="4 5" key="1">
    <citation type="submission" date="2018-08" db="EMBL/GenBank/DDBJ databases">
        <title>Genomic Encyclopedia of Type Strains, Phase IV (KMG-IV): sequencing the most valuable type-strain genomes for metagenomic binning, comparative biology and taxonomic classification.</title>
        <authorList>
            <person name="Goeker M."/>
        </authorList>
    </citation>
    <scope>NUCLEOTIDE SEQUENCE [LARGE SCALE GENOMIC DNA]</scope>
    <source>
        <strain evidence="4 5">DSM 23923</strain>
    </source>
</reference>
<dbReference type="InterPro" id="IPR036409">
    <property type="entry name" value="Aldolase_II/adducin_N_sf"/>
</dbReference>
<dbReference type="EMBL" id="QUMS01000001">
    <property type="protein sequence ID" value="REG11731.1"/>
    <property type="molecule type" value="Genomic_DNA"/>
</dbReference>
<dbReference type="InterPro" id="IPR050197">
    <property type="entry name" value="Aldolase_class_II_sugar_metab"/>
</dbReference>
<evidence type="ECO:0000256" key="1">
    <source>
        <dbReference type="ARBA" id="ARBA00022723"/>
    </source>
</evidence>
<dbReference type="SUPFAM" id="SSF53639">
    <property type="entry name" value="AraD/HMP-PK domain-like"/>
    <property type="match status" value="1"/>
</dbReference>
<dbReference type="PANTHER" id="PTHR22789:SF0">
    <property type="entry name" value="3-OXO-TETRONATE 4-PHOSPHATE DECARBOXYLASE-RELATED"/>
    <property type="match status" value="1"/>
</dbReference>
<dbReference type="OrthoDB" id="161063at2"/>